<dbReference type="RefSeq" id="WP_092852937.1">
    <property type="nucleotide sequence ID" value="NZ_FMAH01000029.1"/>
</dbReference>
<protein>
    <recommendedName>
        <fullName evidence="4">DUF3313 domain-containing protein</fullName>
    </recommendedName>
</protein>
<gene>
    <name evidence="2" type="ORF">GA0061102_102937</name>
</gene>
<dbReference type="PROSITE" id="PS51257">
    <property type="entry name" value="PROKAR_LIPOPROTEIN"/>
    <property type="match status" value="1"/>
</dbReference>
<dbReference type="AlphaFoldDB" id="A0A1C3WGJ6"/>
<evidence type="ECO:0000256" key="1">
    <source>
        <dbReference type="SAM" id="SignalP"/>
    </source>
</evidence>
<name>A0A1C3WGJ6_9HYPH</name>
<reference evidence="3" key="1">
    <citation type="submission" date="2016-08" db="EMBL/GenBank/DDBJ databases">
        <authorList>
            <person name="Varghese N."/>
            <person name="Submissions Spin"/>
        </authorList>
    </citation>
    <scope>NUCLEOTIDE SEQUENCE [LARGE SCALE GENOMIC DNA]</scope>
    <source>
        <strain evidence="3">HAMBI 2971</strain>
    </source>
</reference>
<evidence type="ECO:0008006" key="4">
    <source>
        <dbReference type="Google" id="ProtNLM"/>
    </source>
</evidence>
<dbReference type="EMBL" id="FMAH01000029">
    <property type="protein sequence ID" value="SCB38996.1"/>
    <property type="molecule type" value="Genomic_DNA"/>
</dbReference>
<dbReference type="OrthoDB" id="7585546at2"/>
<dbReference type="InterPro" id="IPR021747">
    <property type="entry name" value="DUF3313"/>
</dbReference>
<keyword evidence="1" id="KW-0732">Signal</keyword>
<feature type="chain" id="PRO_5008685476" description="DUF3313 domain-containing protein" evidence="1">
    <location>
        <begin position="25"/>
        <end position="219"/>
    </location>
</feature>
<sequence length="219" mass="23592">MNKTRYASILASFAVVVLAGCTTADPTVYAGLSSAAELRPNPQDKTGRVPYTYRGDVNWQRYGKIMVDPVTIYSGSDNQFVKLEAADKFELASYMRNEFTEKLRSRFAITNTPGPGTLRLRLTLTGARKTTAVLGPLSHIDIAGGVYNTVQATRGGEGSMTGSVSYAVEVYDTQTNQLLYAYVTKQYPNALNVGATLSALEASKAGIRKGADALLGELK</sequence>
<accession>A0A1C3WGJ6</accession>
<evidence type="ECO:0000313" key="2">
    <source>
        <dbReference type="EMBL" id="SCB38996.1"/>
    </source>
</evidence>
<dbReference type="STRING" id="411945.GA0061102_102937"/>
<organism evidence="2 3">
    <name type="scientific">Rhizobium miluonense</name>
    <dbReference type="NCBI Taxonomy" id="411945"/>
    <lineage>
        <taxon>Bacteria</taxon>
        <taxon>Pseudomonadati</taxon>
        <taxon>Pseudomonadota</taxon>
        <taxon>Alphaproteobacteria</taxon>
        <taxon>Hyphomicrobiales</taxon>
        <taxon>Rhizobiaceae</taxon>
        <taxon>Rhizobium/Agrobacterium group</taxon>
        <taxon>Rhizobium</taxon>
    </lineage>
</organism>
<evidence type="ECO:0000313" key="3">
    <source>
        <dbReference type="Proteomes" id="UP000199435"/>
    </source>
</evidence>
<proteinExistence type="predicted"/>
<keyword evidence="3" id="KW-1185">Reference proteome</keyword>
<feature type="signal peptide" evidence="1">
    <location>
        <begin position="1"/>
        <end position="24"/>
    </location>
</feature>
<dbReference type="Pfam" id="PF11769">
    <property type="entry name" value="DUF3313"/>
    <property type="match status" value="1"/>
</dbReference>
<dbReference type="Proteomes" id="UP000199435">
    <property type="component" value="Unassembled WGS sequence"/>
</dbReference>